<dbReference type="GO" id="GO:0005886">
    <property type="term" value="C:plasma membrane"/>
    <property type="evidence" value="ECO:0007669"/>
    <property type="project" value="UniProtKB-SubCell"/>
</dbReference>
<dbReference type="AlphaFoldDB" id="A0A1X7IE67"/>
<comment type="subcellular location">
    <subcellularLocation>
        <location evidence="1">Cell membrane</location>
        <topology evidence="1">Lipid-anchor</topology>
    </subcellularLocation>
</comment>
<dbReference type="InterPro" id="IPR003760">
    <property type="entry name" value="PnrA-like"/>
</dbReference>
<evidence type="ECO:0000256" key="6">
    <source>
        <dbReference type="ARBA" id="ARBA00023288"/>
    </source>
</evidence>
<evidence type="ECO:0000256" key="5">
    <source>
        <dbReference type="ARBA" id="ARBA00023136"/>
    </source>
</evidence>
<accession>A0A1X7IE67</accession>
<dbReference type="PANTHER" id="PTHR34296">
    <property type="entry name" value="TRANSCRIPTIONAL ACTIVATOR PROTEIN MED"/>
    <property type="match status" value="1"/>
</dbReference>
<protein>
    <submittedName>
        <fullName evidence="8">Nucleoside-binding protein</fullName>
    </submittedName>
</protein>
<dbReference type="Proteomes" id="UP000193244">
    <property type="component" value="Unassembled WGS sequence"/>
</dbReference>
<dbReference type="PANTHER" id="PTHR34296:SF2">
    <property type="entry name" value="ABC TRANSPORTER GUANOSINE-BINDING PROTEIN NUPN"/>
    <property type="match status" value="1"/>
</dbReference>
<dbReference type="EMBL" id="FXAY01000001">
    <property type="protein sequence ID" value="SMG12961.1"/>
    <property type="molecule type" value="Genomic_DNA"/>
</dbReference>
<dbReference type="InterPro" id="IPR050957">
    <property type="entry name" value="BMP_lipoprotein"/>
</dbReference>
<evidence type="ECO:0000256" key="4">
    <source>
        <dbReference type="ARBA" id="ARBA00022729"/>
    </source>
</evidence>
<evidence type="ECO:0000313" key="8">
    <source>
        <dbReference type="EMBL" id="SMG12961.1"/>
    </source>
</evidence>
<evidence type="ECO:0000259" key="7">
    <source>
        <dbReference type="Pfam" id="PF02608"/>
    </source>
</evidence>
<keyword evidence="3" id="KW-1003">Cell membrane</keyword>
<feature type="domain" description="ABC transporter substrate-binding protein PnrA-like" evidence="7">
    <location>
        <begin position="80"/>
        <end position="387"/>
    </location>
</feature>
<evidence type="ECO:0000313" key="9">
    <source>
        <dbReference type="Proteomes" id="UP000193244"/>
    </source>
</evidence>
<keyword evidence="5" id="KW-0472">Membrane</keyword>
<comment type="similarity">
    <text evidence="2">Belongs to the BMP lipoprotein family.</text>
</comment>
<keyword evidence="4" id="KW-0732">Signal</keyword>
<dbReference type="SUPFAM" id="SSF53822">
    <property type="entry name" value="Periplasmic binding protein-like I"/>
    <property type="match status" value="1"/>
</dbReference>
<evidence type="ECO:0000256" key="1">
    <source>
        <dbReference type="ARBA" id="ARBA00004193"/>
    </source>
</evidence>
<reference evidence="9" key="1">
    <citation type="submission" date="2017-04" db="EMBL/GenBank/DDBJ databases">
        <authorList>
            <person name="Varghese N."/>
            <person name="Submissions S."/>
        </authorList>
    </citation>
    <scope>NUCLEOTIDE SEQUENCE [LARGE SCALE GENOMIC DNA]</scope>
    <source>
        <strain evidence="9">VKM Ac-2510</strain>
    </source>
</reference>
<organism evidence="8 9">
    <name type="scientific">Agreia pratensis</name>
    <dbReference type="NCBI Taxonomy" id="150121"/>
    <lineage>
        <taxon>Bacteria</taxon>
        <taxon>Bacillati</taxon>
        <taxon>Actinomycetota</taxon>
        <taxon>Actinomycetes</taxon>
        <taxon>Micrococcales</taxon>
        <taxon>Microbacteriaceae</taxon>
        <taxon>Agreia</taxon>
    </lineage>
</organism>
<evidence type="ECO:0000256" key="3">
    <source>
        <dbReference type="ARBA" id="ARBA00022475"/>
    </source>
</evidence>
<keyword evidence="9" id="KW-1185">Reference proteome</keyword>
<sequence length="393" mass="40702">MPSAGLSTRVTLGNVRNHTALRSAFIAGQSLEDILSKTIRRAAMGGIATLGFAALLAGCASAPAETGSTDAAASNALPCMVSDAGGFDDKSFNQAGFEGLNDAAKKLGVEPVTVQSDSETAFAPNISSLVDQNCTLIVTVGFALADATKAAAEANPDIDFAIIDDASITADNVKPITFDTAGAAFLAGYAAADYSKSGIVATWGGMNFPTVTIFMDGFAQGVKYYNEQKSKDVKVLGYDLDNPDSATFTGGFEANDVAKTTAQNFIDQGADVLLPVGGPIYQSAGVAIQESGKDIAMVGVDSDLYESDPTYKDLYLTSILKGIKTATDTVVTDAAAGDFKSEPYVGTLENDGVGMAPFHDFESKVNSSLQGEIDDLKAKIVSGDVKVSSYLNK</sequence>
<name>A0A1X7IE67_9MICO</name>
<proteinExistence type="inferred from homology"/>
<dbReference type="CDD" id="cd06354">
    <property type="entry name" value="PBP1_PrnA-like"/>
    <property type="match status" value="1"/>
</dbReference>
<gene>
    <name evidence="8" type="ORF">SAMN06296010_0432</name>
</gene>
<dbReference type="Gene3D" id="3.40.50.2300">
    <property type="match status" value="2"/>
</dbReference>
<dbReference type="Pfam" id="PF02608">
    <property type="entry name" value="Bmp"/>
    <property type="match status" value="1"/>
</dbReference>
<dbReference type="InterPro" id="IPR028082">
    <property type="entry name" value="Peripla_BP_I"/>
</dbReference>
<dbReference type="STRING" id="150121.SAMN06296010_0432"/>
<evidence type="ECO:0000256" key="2">
    <source>
        <dbReference type="ARBA" id="ARBA00008610"/>
    </source>
</evidence>
<keyword evidence="6" id="KW-0449">Lipoprotein</keyword>